<dbReference type="EMBL" id="MLBF01000012">
    <property type="protein sequence ID" value="OLN31970.1"/>
    <property type="molecule type" value="Genomic_DNA"/>
</dbReference>
<dbReference type="GO" id="GO:0008887">
    <property type="term" value="F:glycerate kinase activity"/>
    <property type="evidence" value="ECO:0007669"/>
    <property type="project" value="UniProtKB-UniRule"/>
</dbReference>
<dbReference type="GO" id="GO:0031388">
    <property type="term" value="P:organic acid phosphorylation"/>
    <property type="evidence" value="ECO:0007669"/>
    <property type="project" value="UniProtKB-UniRule"/>
</dbReference>
<organism evidence="5 6">
    <name type="scientific">Desulfosporosinus metallidurans</name>
    <dbReference type="NCBI Taxonomy" id="1888891"/>
    <lineage>
        <taxon>Bacteria</taxon>
        <taxon>Bacillati</taxon>
        <taxon>Bacillota</taxon>
        <taxon>Clostridia</taxon>
        <taxon>Eubacteriales</taxon>
        <taxon>Desulfitobacteriaceae</taxon>
        <taxon>Desulfosporosinus</taxon>
    </lineage>
</organism>
<proteinExistence type="inferred from homology"/>
<comment type="similarity">
    <text evidence="1 4">Belongs to the glycerate kinase type-1 family.</text>
</comment>
<name>A0A1Q8QXG5_9FIRM</name>
<dbReference type="PIRSF" id="PIRSF006078">
    <property type="entry name" value="GlxK"/>
    <property type="match status" value="1"/>
</dbReference>
<dbReference type="InterPro" id="IPR018193">
    <property type="entry name" value="Glyc_kinase_flavodox-like_fold"/>
</dbReference>
<gene>
    <name evidence="5" type="ORF">DSOL_2063</name>
</gene>
<dbReference type="SUPFAM" id="SSF110738">
    <property type="entry name" value="Glycerate kinase I"/>
    <property type="match status" value="1"/>
</dbReference>
<keyword evidence="3 4" id="KW-0418">Kinase</keyword>
<dbReference type="NCBIfam" id="TIGR00045">
    <property type="entry name" value="glycerate kinase"/>
    <property type="match status" value="1"/>
</dbReference>
<protein>
    <submittedName>
        <fullName evidence="5">Glycerate kinase</fullName>
    </submittedName>
</protein>
<dbReference type="Proteomes" id="UP000186102">
    <property type="component" value="Unassembled WGS sequence"/>
</dbReference>
<evidence type="ECO:0000256" key="1">
    <source>
        <dbReference type="ARBA" id="ARBA00006284"/>
    </source>
</evidence>
<keyword evidence="2 4" id="KW-0808">Transferase</keyword>
<keyword evidence="6" id="KW-1185">Reference proteome</keyword>
<dbReference type="Pfam" id="PF02595">
    <property type="entry name" value="Gly_kinase"/>
    <property type="match status" value="1"/>
</dbReference>
<dbReference type="AlphaFoldDB" id="A0A1Q8QXG5"/>
<evidence type="ECO:0000256" key="2">
    <source>
        <dbReference type="ARBA" id="ARBA00022679"/>
    </source>
</evidence>
<dbReference type="InterPro" id="IPR004381">
    <property type="entry name" value="Glycerate_kinase"/>
</dbReference>
<reference evidence="5 6" key="1">
    <citation type="submission" date="2016-09" db="EMBL/GenBank/DDBJ databases">
        <title>Complete genome of Desulfosporosinus sp. OL.</title>
        <authorList>
            <person name="Mardanov A."/>
            <person name="Beletsky A."/>
            <person name="Panova A."/>
            <person name="Karnachuk O."/>
            <person name="Ravin N."/>
        </authorList>
    </citation>
    <scope>NUCLEOTIDE SEQUENCE [LARGE SCALE GENOMIC DNA]</scope>
    <source>
        <strain evidence="5 6">OL</strain>
    </source>
</reference>
<dbReference type="RefSeq" id="WP_075364711.1">
    <property type="nucleotide sequence ID" value="NZ_MLBF01000012.1"/>
</dbReference>
<dbReference type="STRING" id="1888891.DSOL_2063"/>
<accession>A0A1Q8QXG5</accession>
<dbReference type="InterPro" id="IPR018197">
    <property type="entry name" value="Glycerate_kinase_RE-like"/>
</dbReference>
<dbReference type="Gene3D" id="3.40.50.10350">
    <property type="entry name" value="Glycerate kinase, domain 1"/>
    <property type="match status" value="1"/>
</dbReference>
<comment type="caution">
    <text evidence="5">The sequence shown here is derived from an EMBL/GenBank/DDBJ whole genome shotgun (WGS) entry which is preliminary data.</text>
</comment>
<dbReference type="Gene3D" id="3.90.1510.10">
    <property type="entry name" value="Glycerate kinase, domain 2"/>
    <property type="match status" value="1"/>
</dbReference>
<dbReference type="InterPro" id="IPR036129">
    <property type="entry name" value="Glycerate_kinase_sf"/>
</dbReference>
<dbReference type="PANTHER" id="PTHR21599">
    <property type="entry name" value="GLYCERATE KINASE"/>
    <property type="match status" value="1"/>
</dbReference>
<evidence type="ECO:0000256" key="4">
    <source>
        <dbReference type="PIRNR" id="PIRNR006078"/>
    </source>
</evidence>
<evidence type="ECO:0000256" key="3">
    <source>
        <dbReference type="ARBA" id="ARBA00022777"/>
    </source>
</evidence>
<sequence length="389" mass="39947">MRFVAAPDSFKGSLSAIEASLCIERGVKGIFPDAVVQKFPIADGGEGLVKTVIAAAGGNLIEVQVVGPIGQTVKAVCGILDDGETGLIEVASACGLPLVGPEQRNPEQTTSYGVGELILKLVDSGCRRIVVGLGGSATNDGGVGMASALGIRFLDSERQIVETNVGNLEYVSEIDLSGLDPRLAEVEIIGACDVDSPLCGPHGASAVFGPQKGATPEQVNHLDHLLQHLGTLLYQTTGRNIAEIPGAGAAGGLGAGLLGFLGARLVKGSALVLGLIGLDQVFASGGIDLVITGEGEINGQTVLGKAPIAVAELAKRYGLPIVAMTGSLGPGYTAVYQHGIDSVQCIVSRPMSLEEAMHNAASMLEDAVDQLIRTWQINRGRGINSERLS</sequence>
<evidence type="ECO:0000313" key="6">
    <source>
        <dbReference type="Proteomes" id="UP000186102"/>
    </source>
</evidence>
<dbReference type="PANTHER" id="PTHR21599:SF0">
    <property type="entry name" value="GLYCERATE KINASE"/>
    <property type="match status" value="1"/>
</dbReference>
<evidence type="ECO:0000313" key="5">
    <source>
        <dbReference type="EMBL" id="OLN31970.1"/>
    </source>
</evidence>
<dbReference type="OrthoDB" id="9774290at2"/>